<organism evidence="1 2">
    <name type="scientific">Paraburkholderia ultramafica</name>
    <dbReference type="NCBI Taxonomy" id="1544867"/>
    <lineage>
        <taxon>Bacteria</taxon>
        <taxon>Pseudomonadati</taxon>
        <taxon>Pseudomonadota</taxon>
        <taxon>Betaproteobacteria</taxon>
        <taxon>Burkholderiales</taxon>
        <taxon>Burkholderiaceae</taxon>
        <taxon>Paraburkholderia</taxon>
    </lineage>
</organism>
<dbReference type="Proteomes" id="UP000494365">
    <property type="component" value="Unassembled WGS sequence"/>
</dbReference>
<reference evidence="1 2" key="1">
    <citation type="submission" date="2020-04" db="EMBL/GenBank/DDBJ databases">
        <authorList>
            <person name="De Canck E."/>
        </authorList>
    </citation>
    <scope>NUCLEOTIDE SEQUENCE [LARGE SCALE GENOMIC DNA]</scope>
    <source>
        <strain evidence="1 2">LMG 28614</strain>
    </source>
</reference>
<name>A0A6S7BY86_9BURK</name>
<accession>A0A6S7BY86</accession>
<gene>
    <name evidence="1" type="ORF">LMG28614_06721</name>
</gene>
<evidence type="ECO:0000313" key="2">
    <source>
        <dbReference type="Proteomes" id="UP000494365"/>
    </source>
</evidence>
<proteinExistence type="predicted"/>
<sequence length="118" mass="13307">MDTFDIAVAQKSLWSKYPVMDATLDPSGFGSGSHIAIHCVPESTGLAVWYERSLEERDSRGLPEFKNGRYLLRFFAEEAKFDAIEFAVKVANTVSEPERLIEQLDLHARDGSLQMILK</sequence>
<dbReference type="AlphaFoldDB" id="A0A6S7BY86"/>
<protein>
    <submittedName>
        <fullName evidence="1">Uncharacterized protein</fullName>
    </submittedName>
</protein>
<evidence type="ECO:0000313" key="1">
    <source>
        <dbReference type="EMBL" id="CAB3808016.1"/>
    </source>
</evidence>
<keyword evidence="2" id="KW-1185">Reference proteome</keyword>
<dbReference type="EMBL" id="CADIKK010000054">
    <property type="protein sequence ID" value="CAB3808016.1"/>
    <property type="molecule type" value="Genomic_DNA"/>
</dbReference>
<dbReference type="RefSeq" id="WP_175153602.1">
    <property type="nucleotide sequence ID" value="NZ_CADIKK010000054.1"/>
</dbReference>